<gene>
    <name evidence="1" type="ORF">CCAP1982_LOCUS23169</name>
</gene>
<proteinExistence type="predicted"/>
<evidence type="ECO:0000313" key="2">
    <source>
        <dbReference type="Proteomes" id="UP000606786"/>
    </source>
</evidence>
<keyword evidence="2" id="KW-1185">Reference proteome</keyword>
<dbReference type="AlphaFoldDB" id="A0A811VJC1"/>
<reference evidence="1" key="1">
    <citation type="submission" date="2020-11" db="EMBL/GenBank/DDBJ databases">
        <authorList>
            <person name="Whitehead M."/>
        </authorList>
    </citation>
    <scope>NUCLEOTIDE SEQUENCE</scope>
    <source>
        <strain evidence="1">EGII</strain>
    </source>
</reference>
<dbReference type="Proteomes" id="UP000606786">
    <property type="component" value="Unassembled WGS sequence"/>
</dbReference>
<evidence type="ECO:0000313" key="1">
    <source>
        <dbReference type="EMBL" id="CAD7015221.1"/>
    </source>
</evidence>
<comment type="caution">
    <text evidence="1">The sequence shown here is derived from an EMBL/GenBank/DDBJ whole genome shotgun (WGS) entry which is preliminary data.</text>
</comment>
<name>A0A811VJC1_CERCA</name>
<organism evidence="1 2">
    <name type="scientific">Ceratitis capitata</name>
    <name type="common">Mediterranean fruit fly</name>
    <name type="synonym">Tephritis capitata</name>
    <dbReference type="NCBI Taxonomy" id="7213"/>
    <lineage>
        <taxon>Eukaryota</taxon>
        <taxon>Metazoa</taxon>
        <taxon>Ecdysozoa</taxon>
        <taxon>Arthropoda</taxon>
        <taxon>Hexapoda</taxon>
        <taxon>Insecta</taxon>
        <taxon>Pterygota</taxon>
        <taxon>Neoptera</taxon>
        <taxon>Endopterygota</taxon>
        <taxon>Diptera</taxon>
        <taxon>Brachycera</taxon>
        <taxon>Muscomorpha</taxon>
        <taxon>Tephritoidea</taxon>
        <taxon>Tephritidae</taxon>
        <taxon>Ceratitis</taxon>
        <taxon>Ceratitis</taxon>
    </lineage>
</organism>
<sequence length="175" mass="19097">MDLHGKQLGQANVCADIQLNNQRRAVSSEQQAASVHQRNVLGLAEHALYCNVLRGVVLHVFVRDLEVTPPTTTTTATTTTTKYHLIHESLPTLSSDDATHILHYNAVANLTSKQKKKKKKKNTTSVDDVVGGMHEADSSFDANVKMKKNSELTCASAMLAAQPHLHLHLHSGCAK</sequence>
<protein>
    <submittedName>
        <fullName evidence="1">(Mediterranean fruit fly) hypothetical protein</fullName>
    </submittedName>
</protein>
<accession>A0A811VJC1</accession>
<dbReference type="EMBL" id="CAJHJT010000056">
    <property type="protein sequence ID" value="CAD7015221.1"/>
    <property type="molecule type" value="Genomic_DNA"/>
</dbReference>